<sequence length="101" mass="10849">MTHGLDDETGPDRFRGVKLIESRDLMALICEQTGRCHPAYSGPDNGDAHGLKVPEIMWHTAYTACALGVCMEMHKGASMKQGAARSMADFTAAAGVLISRI</sequence>
<accession>M9R8C7</accession>
<name>M9R8C7_9RHOB</name>
<evidence type="ECO:0000313" key="2">
    <source>
        <dbReference type="Proteomes" id="UP000005307"/>
    </source>
</evidence>
<evidence type="ECO:0000313" key="1">
    <source>
        <dbReference type="EMBL" id="AGI66591.1"/>
    </source>
</evidence>
<dbReference type="HOGENOM" id="CLU_2288661_0_0_5"/>
<dbReference type="KEGG" id="oat:OAN307_c08700"/>
<dbReference type="AlphaFoldDB" id="M9R8C7"/>
<reference evidence="1 2" key="1">
    <citation type="journal article" date="2013" name="PLoS ONE">
        <title>Poles Apart: Arctic and Antarctic Octadecabacter strains Share High Genome Plasticity and a New Type of Xanthorhodopsin.</title>
        <authorList>
            <person name="Vollmers J."/>
            <person name="Voget S."/>
            <person name="Dietrich S."/>
            <person name="Gollnow K."/>
            <person name="Smits M."/>
            <person name="Meyer K."/>
            <person name="Brinkhoff T."/>
            <person name="Simon M."/>
            <person name="Daniel R."/>
        </authorList>
    </citation>
    <scope>NUCLEOTIDE SEQUENCE [LARGE SCALE GENOMIC DNA]</scope>
    <source>
        <strain evidence="1 2">307</strain>
    </source>
</reference>
<dbReference type="Proteomes" id="UP000005307">
    <property type="component" value="Chromosome"/>
</dbReference>
<gene>
    <name evidence="1" type="ORF">OAN307_c08700</name>
</gene>
<keyword evidence="2" id="KW-1185">Reference proteome</keyword>
<dbReference type="EMBL" id="CP003740">
    <property type="protein sequence ID" value="AGI66591.1"/>
    <property type="molecule type" value="Genomic_DNA"/>
</dbReference>
<organism evidence="1 2">
    <name type="scientific">Octadecabacter antarcticus 307</name>
    <dbReference type="NCBI Taxonomy" id="391626"/>
    <lineage>
        <taxon>Bacteria</taxon>
        <taxon>Pseudomonadati</taxon>
        <taxon>Pseudomonadota</taxon>
        <taxon>Alphaproteobacteria</taxon>
        <taxon>Rhodobacterales</taxon>
        <taxon>Roseobacteraceae</taxon>
        <taxon>Octadecabacter</taxon>
    </lineage>
</organism>
<protein>
    <submittedName>
        <fullName evidence="1">Uncharacterized protein</fullName>
    </submittedName>
</protein>
<proteinExistence type="predicted"/>